<sequence length="603" mass="67626">MAAEGQSKKHFTLCATRGFQAFDGVDETNLFPLNYHALEENMKDGFNEFAAIGEQEFDVQLSQGKKDVFLERRGRQEESLPEKVSVDAECTKEPVNDFDGFGLDLELSGFTGLLEWGEQLCRGYEAEGHKANADQEIAAKDIDPYKDCVLDGSRSETGVADFPGHEAQIEQSKNLESNISGKQLAEPPVAHSAHKKKKTPTDVEEAITMCAEGFESIKQTCDEMDRKLKQLARLVSESRKRKRPSTMEEEENAGTKADLRETDENGKDGLRQERGKSLQLEEPHDVPQVSGSSSGCKLTLAPPALSAPLLHAVDVSRIYVKMMAKASLSPSPDPLAAEYCDTACTWVNRVATDKELAKEWVAVTAKSPIRITGARFRDMLLRNSNLDITTVAAIVRLFREIDVLMSQHGDIKPNKHYVSPEWAEYITGVSQDDETSTQFFRSDNYIYQTRMADMIMVPVRTQTGWACYSIDIESKVLTVLDPLLVQTSPQEVFMLHESKAKLVLAQAVKCMAKFKCQNDLLKYKWSIKIQVVDSPKCEPWDSSIYALNCMRWFERRNQNFAELDISTVHMDMNAGFHTRIDFAFKVLHMSANKAKLPAGLPLP</sequence>
<keyword evidence="3" id="KW-1185">Reference proteome</keyword>
<reference evidence="2 3" key="1">
    <citation type="journal article" date="2019" name="Sci. Rep.">
        <title>A high-quality genome of Eragrostis curvula grass provides insights into Poaceae evolution and supports new strategies to enhance forage quality.</title>
        <authorList>
            <person name="Carballo J."/>
            <person name="Santos B.A.C.M."/>
            <person name="Zappacosta D."/>
            <person name="Garbus I."/>
            <person name="Selva J.P."/>
            <person name="Gallo C.A."/>
            <person name="Diaz A."/>
            <person name="Albertini E."/>
            <person name="Caccamo M."/>
            <person name="Echenique V."/>
        </authorList>
    </citation>
    <scope>NUCLEOTIDE SEQUENCE [LARGE SCALE GENOMIC DNA]</scope>
    <source>
        <strain evidence="3">cv. Victoria</strain>
        <tissue evidence="2">Leaf</tissue>
    </source>
</reference>
<dbReference type="Gramene" id="TVU05595">
    <property type="protein sequence ID" value="TVU05595"/>
    <property type="gene ID" value="EJB05_48763"/>
</dbReference>
<gene>
    <name evidence="2" type="ORF">EJB05_48763</name>
</gene>
<accession>A0A5J9T2Q5</accession>
<dbReference type="SUPFAM" id="SSF54001">
    <property type="entry name" value="Cysteine proteinases"/>
    <property type="match status" value="1"/>
</dbReference>
<feature type="non-terminal residue" evidence="2">
    <location>
        <position position="1"/>
    </location>
</feature>
<evidence type="ECO:0000256" key="1">
    <source>
        <dbReference type="SAM" id="MobiDB-lite"/>
    </source>
</evidence>
<feature type="region of interest" description="Disordered" evidence="1">
    <location>
        <begin position="236"/>
        <end position="293"/>
    </location>
</feature>
<name>A0A5J9T2Q5_9POAL</name>
<dbReference type="Gene3D" id="3.40.395.10">
    <property type="entry name" value="Adenoviral Proteinase, Chain A"/>
    <property type="match status" value="1"/>
</dbReference>
<dbReference type="Proteomes" id="UP000324897">
    <property type="component" value="Unassembled WGS sequence"/>
</dbReference>
<dbReference type="InterPro" id="IPR038765">
    <property type="entry name" value="Papain-like_cys_pep_sf"/>
</dbReference>
<dbReference type="AlphaFoldDB" id="A0A5J9T2Q5"/>
<comment type="caution">
    <text evidence="2">The sequence shown here is derived from an EMBL/GenBank/DDBJ whole genome shotgun (WGS) entry which is preliminary data.</text>
</comment>
<protein>
    <submittedName>
        <fullName evidence="2">Uncharacterized protein</fullName>
    </submittedName>
</protein>
<feature type="compositionally biased region" description="Basic and acidic residues" evidence="1">
    <location>
        <begin position="257"/>
        <end position="285"/>
    </location>
</feature>
<evidence type="ECO:0000313" key="3">
    <source>
        <dbReference type="Proteomes" id="UP000324897"/>
    </source>
</evidence>
<proteinExistence type="predicted"/>
<dbReference type="EMBL" id="RWGY01000051">
    <property type="protein sequence ID" value="TVU05595.1"/>
    <property type="molecule type" value="Genomic_DNA"/>
</dbReference>
<evidence type="ECO:0000313" key="2">
    <source>
        <dbReference type="EMBL" id="TVU05595.1"/>
    </source>
</evidence>
<organism evidence="2 3">
    <name type="scientific">Eragrostis curvula</name>
    <name type="common">weeping love grass</name>
    <dbReference type="NCBI Taxonomy" id="38414"/>
    <lineage>
        <taxon>Eukaryota</taxon>
        <taxon>Viridiplantae</taxon>
        <taxon>Streptophyta</taxon>
        <taxon>Embryophyta</taxon>
        <taxon>Tracheophyta</taxon>
        <taxon>Spermatophyta</taxon>
        <taxon>Magnoliopsida</taxon>
        <taxon>Liliopsida</taxon>
        <taxon>Poales</taxon>
        <taxon>Poaceae</taxon>
        <taxon>PACMAD clade</taxon>
        <taxon>Chloridoideae</taxon>
        <taxon>Eragrostideae</taxon>
        <taxon>Eragrostidinae</taxon>
        <taxon>Eragrostis</taxon>
    </lineage>
</organism>